<dbReference type="RefSeq" id="XP_025368542.1">
    <property type="nucleotide sequence ID" value="XM_025512524.1"/>
</dbReference>
<gene>
    <name evidence="3" type="ORF">IE81DRAFT_315281</name>
</gene>
<dbReference type="FunCoup" id="A0A316VVB4">
    <property type="interactions" value="47"/>
</dbReference>
<keyword evidence="2" id="KW-0472">Membrane</keyword>
<proteinExistence type="predicted"/>
<accession>A0A316VVB4</accession>
<sequence>MVLSVFVPIAYLAALVISMSIFSRVYRRRTAAHLAANHAPWFPEGHPERDIYQSLVLASANPPLDDKGNARNSIPEVVLKAALLNRAMADVKRIIRMRDDKQAMAALVQKGSLGDETVARFALAEKELEAELLDVISEANTFREGWGQLIFPTAGEMVAHLKHKEVYYGVATQRDDEKLKLQEAGKPVPQSRVPLPPLVTPPGTQIQVQMPAQPGPANGHAAPANAEQAKIAAAAQAAGLPPGFLQAAQQAAAMKQQQQQKLQQAGQAGNKQVTVEEEEVEEE</sequence>
<dbReference type="OrthoDB" id="73168at2759"/>
<dbReference type="STRING" id="1522189.A0A316VVB4"/>
<name>A0A316VVB4_9BASI</name>
<evidence type="ECO:0000313" key="4">
    <source>
        <dbReference type="Proteomes" id="UP000245783"/>
    </source>
</evidence>
<feature type="region of interest" description="Disordered" evidence="1">
    <location>
        <begin position="256"/>
        <end position="283"/>
    </location>
</feature>
<dbReference type="PANTHER" id="PTHR28229">
    <property type="entry name" value="TRANSLOCATION PROTEIN SEC66"/>
    <property type="match status" value="1"/>
</dbReference>
<keyword evidence="4" id="KW-1185">Reference proteome</keyword>
<evidence type="ECO:0000256" key="2">
    <source>
        <dbReference type="SAM" id="Phobius"/>
    </source>
</evidence>
<dbReference type="EMBL" id="KZ819394">
    <property type="protein sequence ID" value="PWN41382.1"/>
    <property type="molecule type" value="Genomic_DNA"/>
</dbReference>
<dbReference type="AlphaFoldDB" id="A0A316VVB4"/>
<dbReference type="Pfam" id="PF09802">
    <property type="entry name" value="Sec66"/>
    <property type="match status" value="1"/>
</dbReference>
<evidence type="ECO:0000313" key="3">
    <source>
        <dbReference type="EMBL" id="PWN41382.1"/>
    </source>
</evidence>
<feature type="region of interest" description="Disordered" evidence="1">
    <location>
        <begin position="184"/>
        <end position="225"/>
    </location>
</feature>
<keyword evidence="2" id="KW-0812">Transmembrane</keyword>
<dbReference type="GO" id="GO:0031204">
    <property type="term" value="P:post-translational protein targeting to membrane, translocation"/>
    <property type="evidence" value="ECO:0007669"/>
    <property type="project" value="InterPro"/>
</dbReference>
<feature type="compositionally biased region" description="Low complexity" evidence="1">
    <location>
        <begin position="256"/>
        <end position="269"/>
    </location>
</feature>
<evidence type="ECO:0008006" key="5">
    <source>
        <dbReference type="Google" id="ProtNLM"/>
    </source>
</evidence>
<reference evidence="3 4" key="1">
    <citation type="journal article" date="2018" name="Mol. Biol. Evol.">
        <title>Broad Genomic Sampling Reveals a Smut Pathogenic Ancestry of the Fungal Clade Ustilaginomycotina.</title>
        <authorList>
            <person name="Kijpornyongpan T."/>
            <person name="Mondo S.J."/>
            <person name="Barry K."/>
            <person name="Sandor L."/>
            <person name="Lee J."/>
            <person name="Lipzen A."/>
            <person name="Pangilinan J."/>
            <person name="LaButti K."/>
            <person name="Hainaut M."/>
            <person name="Henrissat B."/>
            <person name="Grigoriev I.V."/>
            <person name="Spatafora J.W."/>
            <person name="Aime M.C."/>
        </authorList>
    </citation>
    <scope>NUCLEOTIDE SEQUENCE [LARGE SCALE GENOMIC DNA]</scope>
    <source>
        <strain evidence="3 4">MCA 4658</strain>
    </source>
</reference>
<organism evidence="3 4">
    <name type="scientific">Ceraceosorus guamensis</name>
    <dbReference type="NCBI Taxonomy" id="1522189"/>
    <lineage>
        <taxon>Eukaryota</taxon>
        <taxon>Fungi</taxon>
        <taxon>Dikarya</taxon>
        <taxon>Basidiomycota</taxon>
        <taxon>Ustilaginomycotina</taxon>
        <taxon>Exobasidiomycetes</taxon>
        <taxon>Ceraceosorales</taxon>
        <taxon>Ceraceosoraceae</taxon>
        <taxon>Ceraceosorus</taxon>
    </lineage>
</organism>
<protein>
    <recommendedName>
        <fullName evidence="5">Translocation protein sec66</fullName>
    </recommendedName>
</protein>
<dbReference type="Proteomes" id="UP000245783">
    <property type="component" value="Unassembled WGS sequence"/>
</dbReference>
<feature type="compositionally biased region" description="Low complexity" evidence="1">
    <location>
        <begin position="211"/>
        <end position="225"/>
    </location>
</feature>
<dbReference type="GO" id="GO:0031207">
    <property type="term" value="C:Sec62/Sec63 complex"/>
    <property type="evidence" value="ECO:0007669"/>
    <property type="project" value="InterPro"/>
</dbReference>
<evidence type="ECO:0000256" key="1">
    <source>
        <dbReference type="SAM" id="MobiDB-lite"/>
    </source>
</evidence>
<feature type="transmembrane region" description="Helical" evidence="2">
    <location>
        <begin position="6"/>
        <end position="26"/>
    </location>
</feature>
<dbReference type="PANTHER" id="PTHR28229:SF1">
    <property type="entry name" value="TRANSLOCATION PROTEIN SEC66"/>
    <property type="match status" value="1"/>
</dbReference>
<keyword evidence="2" id="KW-1133">Transmembrane helix</keyword>
<dbReference type="InterPro" id="IPR018624">
    <property type="entry name" value="Sec66"/>
</dbReference>
<dbReference type="GeneID" id="37034394"/>
<dbReference type="InParanoid" id="A0A316VVB4"/>